<dbReference type="AlphaFoldDB" id="A0AAX4IVL7"/>
<gene>
    <name evidence="14" type="ORF">CDEST_12309</name>
</gene>
<keyword evidence="9" id="KW-0458">Lysosome</keyword>
<evidence type="ECO:0000256" key="5">
    <source>
        <dbReference type="ARBA" id="ARBA00022628"/>
    </source>
</evidence>
<evidence type="ECO:0000256" key="13">
    <source>
        <dbReference type="SAM" id="Phobius"/>
    </source>
</evidence>
<sequence length="595" mass="65905">MANAGLLQTSLIWVAYAVAIVLCLLAAIITTFTWQTPRERSAIISIVAIISLTSLLATVLLLPVDIALISSTTHASLGVKKDWATEERVHDILHTLRIVYYSLYSFDALLCLLIIPFAYFWHEEYDEIEVEEGRSFSSRLISALKYTLVFVILVVILFLVGFFVPAAGDHNGANWDLDYFKRVLVQNNGQKALSFALGLLVTLGVLLYVIYTAAGLALLPMAFIKSAPSISAPQLTESTASALEQNRERQRQLEMRNAGRPEGMSSKDRRELEALVREERTLTRRERLAAEASGEGRSIIYKVWLKICAIFRPVKLLGGVLLLLLSVLIWVSMLITGIDKAKNSFCKGRCGYILGHVNIFQPINWVFTQSAKAFPVDYILMALLVLFFFSSSISGIATVGIRFLWVRIFQIRKGRTAPQALLVATVMLALIILAINYAIANMVAPQYSIFGTQTFCTAPTHNAGETPNCKGRPEYLVQCSEALDPEALKVCTPSIMTEFLNRIAITWPFFGALDFWAQFAFLGIFLVVFVTGLFRAPKLNVSELDEDAEEDEEEGLLASTGRRFGATWQDITGRTKSKSTYGTQEGNTGAGSSDV</sequence>
<keyword evidence="4" id="KW-0813">Transport</keyword>
<accession>A0AAX4IVL7</accession>
<dbReference type="KEGG" id="cdet:87948809"/>
<feature type="transmembrane region" description="Helical" evidence="13">
    <location>
        <begin position="12"/>
        <end position="34"/>
    </location>
</feature>
<dbReference type="GO" id="GO:0005774">
    <property type="term" value="C:vacuolar membrane"/>
    <property type="evidence" value="ECO:0007669"/>
    <property type="project" value="TreeGrafter"/>
</dbReference>
<feature type="transmembrane region" description="Helical" evidence="13">
    <location>
        <begin position="41"/>
        <end position="62"/>
    </location>
</feature>
<keyword evidence="10" id="KW-0170">Cobalt</keyword>
<evidence type="ECO:0000313" key="15">
    <source>
        <dbReference type="Proteomes" id="UP001322277"/>
    </source>
</evidence>
<feature type="transmembrane region" description="Helical" evidence="13">
    <location>
        <begin position="192"/>
        <end position="219"/>
    </location>
</feature>
<evidence type="ECO:0000256" key="8">
    <source>
        <dbReference type="ARBA" id="ARBA00023136"/>
    </source>
</evidence>
<evidence type="ECO:0000256" key="7">
    <source>
        <dbReference type="ARBA" id="ARBA00022989"/>
    </source>
</evidence>
<evidence type="ECO:0000256" key="6">
    <source>
        <dbReference type="ARBA" id="ARBA00022692"/>
    </source>
</evidence>
<dbReference type="RefSeq" id="XP_062784516.1">
    <property type="nucleotide sequence ID" value="XM_062928465.1"/>
</dbReference>
<protein>
    <recommendedName>
        <fullName evidence="3">Probable lysosomal cobalamin transporter</fullName>
    </recommendedName>
</protein>
<dbReference type="EMBL" id="CP137312">
    <property type="protein sequence ID" value="WQF87295.1"/>
    <property type="molecule type" value="Genomic_DNA"/>
</dbReference>
<feature type="transmembrane region" description="Helical" evidence="13">
    <location>
        <begin position="143"/>
        <end position="164"/>
    </location>
</feature>
<keyword evidence="15" id="KW-1185">Reference proteome</keyword>
<comment type="function">
    <text evidence="11">Probable lysosomal cobalamin transporter. Required to export cobalamin from lysosomes allowing its conversion to cofactors.</text>
</comment>
<keyword evidence="8 13" id="KW-0472">Membrane</keyword>
<evidence type="ECO:0000256" key="2">
    <source>
        <dbReference type="ARBA" id="ARBA00009901"/>
    </source>
</evidence>
<evidence type="ECO:0000256" key="3">
    <source>
        <dbReference type="ARBA" id="ARBA00017088"/>
    </source>
</evidence>
<evidence type="ECO:0000256" key="10">
    <source>
        <dbReference type="ARBA" id="ARBA00023285"/>
    </source>
</evidence>
<keyword evidence="6 13" id="KW-0812">Transmembrane</keyword>
<dbReference type="GeneID" id="87948809"/>
<feature type="region of interest" description="Disordered" evidence="12">
    <location>
        <begin position="568"/>
        <end position="595"/>
    </location>
</feature>
<evidence type="ECO:0000256" key="4">
    <source>
        <dbReference type="ARBA" id="ARBA00022448"/>
    </source>
</evidence>
<dbReference type="Pfam" id="PF04791">
    <property type="entry name" value="LMBR1"/>
    <property type="match status" value="1"/>
</dbReference>
<dbReference type="PANTHER" id="PTHR16130:SF2">
    <property type="entry name" value="LYSOSOMAL COBALAMIN TRANSPORT ESCORT PROTEIN LMBD1"/>
    <property type="match status" value="1"/>
</dbReference>
<reference evidence="15" key="1">
    <citation type="journal article" date="2023" name="bioRxiv">
        <title>Complete genome of the Medicago anthracnose fungus, Colletotrichum destructivum, reveals a mini-chromosome-like region within a core chromosome.</title>
        <authorList>
            <person name="Lapalu N."/>
            <person name="Simon A."/>
            <person name="Lu A."/>
            <person name="Plaumann P.-L."/>
            <person name="Amselem J."/>
            <person name="Pigne S."/>
            <person name="Auger A."/>
            <person name="Koch C."/>
            <person name="Dallery J.-F."/>
            <person name="O'Connell R.J."/>
        </authorList>
    </citation>
    <scope>NUCLEOTIDE SEQUENCE [LARGE SCALE GENOMIC DNA]</scope>
    <source>
        <strain evidence="15">CBS 520.97</strain>
    </source>
</reference>
<evidence type="ECO:0000313" key="14">
    <source>
        <dbReference type="EMBL" id="WQF87295.1"/>
    </source>
</evidence>
<keyword evidence="7 13" id="KW-1133">Transmembrane helix</keyword>
<feature type="transmembrane region" description="Helical" evidence="13">
    <location>
        <begin position="316"/>
        <end position="335"/>
    </location>
</feature>
<evidence type="ECO:0000256" key="9">
    <source>
        <dbReference type="ARBA" id="ARBA00023228"/>
    </source>
</evidence>
<dbReference type="Proteomes" id="UP001322277">
    <property type="component" value="Chromosome 8"/>
</dbReference>
<feature type="transmembrane region" description="Helical" evidence="13">
    <location>
        <begin position="98"/>
        <end position="122"/>
    </location>
</feature>
<dbReference type="GO" id="GO:0031419">
    <property type="term" value="F:cobalamin binding"/>
    <property type="evidence" value="ECO:0007669"/>
    <property type="project" value="UniProtKB-KW"/>
</dbReference>
<feature type="compositionally biased region" description="Polar residues" evidence="12">
    <location>
        <begin position="569"/>
        <end position="595"/>
    </location>
</feature>
<organism evidence="14 15">
    <name type="scientific">Colletotrichum destructivum</name>
    <dbReference type="NCBI Taxonomy" id="34406"/>
    <lineage>
        <taxon>Eukaryota</taxon>
        <taxon>Fungi</taxon>
        <taxon>Dikarya</taxon>
        <taxon>Ascomycota</taxon>
        <taxon>Pezizomycotina</taxon>
        <taxon>Sordariomycetes</taxon>
        <taxon>Hypocreomycetidae</taxon>
        <taxon>Glomerellales</taxon>
        <taxon>Glomerellaceae</taxon>
        <taxon>Colletotrichum</taxon>
        <taxon>Colletotrichum destructivum species complex</taxon>
    </lineage>
</organism>
<evidence type="ECO:0000256" key="1">
    <source>
        <dbReference type="ARBA" id="ARBA00004155"/>
    </source>
</evidence>
<dbReference type="PANTHER" id="PTHR16130">
    <property type="entry name" value="LYSOSOMAL COBALAMIN TRANSPORTER-RELATED"/>
    <property type="match status" value="1"/>
</dbReference>
<feature type="transmembrane region" description="Helical" evidence="13">
    <location>
        <begin position="515"/>
        <end position="534"/>
    </location>
</feature>
<feature type="transmembrane region" description="Helical" evidence="13">
    <location>
        <begin position="378"/>
        <end position="405"/>
    </location>
</feature>
<name>A0AAX4IVL7_9PEZI</name>
<dbReference type="InterPro" id="IPR050854">
    <property type="entry name" value="LMBD1_LysCbl_Transport"/>
</dbReference>
<evidence type="ECO:0000256" key="11">
    <source>
        <dbReference type="ARBA" id="ARBA00025515"/>
    </source>
</evidence>
<comment type="subcellular location">
    <subcellularLocation>
        <location evidence="1">Lysosome membrane</location>
        <topology evidence="1">Multi-pass membrane protein</topology>
    </subcellularLocation>
</comment>
<proteinExistence type="inferred from homology"/>
<feature type="transmembrane region" description="Helical" evidence="13">
    <location>
        <begin position="417"/>
        <end position="439"/>
    </location>
</feature>
<dbReference type="GO" id="GO:0072665">
    <property type="term" value="P:protein localization to vacuole"/>
    <property type="evidence" value="ECO:0007669"/>
    <property type="project" value="TreeGrafter"/>
</dbReference>
<evidence type="ECO:0000256" key="12">
    <source>
        <dbReference type="SAM" id="MobiDB-lite"/>
    </source>
</evidence>
<dbReference type="InterPro" id="IPR006876">
    <property type="entry name" value="LMBR1-like_membr_prot"/>
</dbReference>
<comment type="similarity">
    <text evidence="2">Belongs to the LIMR family. LMBRD1 subfamily.</text>
</comment>
<keyword evidence="5" id="KW-0846">Cobalamin</keyword>